<evidence type="ECO:0000256" key="2">
    <source>
        <dbReference type="SAM" id="MobiDB-lite"/>
    </source>
</evidence>
<reference evidence="6" key="1">
    <citation type="submission" date="2023-10" db="EMBL/GenBank/DDBJ databases">
        <authorList>
            <person name="Chen Y."/>
            <person name="Shah S."/>
            <person name="Dougan E. K."/>
            <person name="Thang M."/>
            <person name="Chan C."/>
        </authorList>
    </citation>
    <scope>NUCLEOTIDE SEQUENCE [LARGE SCALE GENOMIC DNA]</scope>
</reference>
<feature type="region of interest" description="Disordered" evidence="2">
    <location>
        <begin position="624"/>
        <end position="657"/>
    </location>
</feature>
<feature type="compositionally biased region" description="Basic and acidic residues" evidence="2">
    <location>
        <begin position="2015"/>
        <end position="2025"/>
    </location>
</feature>
<feature type="region of interest" description="Disordered" evidence="2">
    <location>
        <begin position="3607"/>
        <end position="3657"/>
    </location>
</feature>
<feature type="region of interest" description="Disordered" evidence="2">
    <location>
        <begin position="1"/>
        <end position="23"/>
    </location>
</feature>
<dbReference type="InterPro" id="IPR001394">
    <property type="entry name" value="Peptidase_C19_UCH"/>
</dbReference>
<feature type="transmembrane region" description="Helical" evidence="3">
    <location>
        <begin position="2626"/>
        <end position="2646"/>
    </location>
</feature>
<keyword evidence="7" id="KW-1185">Reference proteome</keyword>
<feature type="coiled-coil region" evidence="1">
    <location>
        <begin position="50"/>
        <end position="77"/>
    </location>
</feature>
<evidence type="ECO:0000256" key="1">
    <source>
        <dbReference type="SAM" id="Coils"/>
    </source>
</evidence>
<feature type="domain" description="SSD" evidence="4">
    <location>
        <begin position="2578"/>
        <end position="2683"/>
    </location>
</feature>
<proteinExistence type="predicted"/>
<feature type="compositionally biased region" description="Polar residues" evidence="2">
    <location>
        <begin position="1407"/>
        <end position="1421"/>
    </location>
</feature>
<dbReference type="PROSITE" id="PS50156">
    <property type="entry name" value="SSD"/>
    <property type="match status" value="1"/>
</dbReference>
<feature type="compositionally biased region" description="Basic and acidic residues" evidence="2">
    <location>
        <begin position="3145"/>
        <end position="3158"/>
    </location>
</feature>
<evidence type="ECO:0000259" key="5">
    <source>
        <dbReference type="PROSITE" id="PS50235"/>
    </source>
</evidence>
<keyword evidence="3" id="KW-0812">Transmembrane</keyword>
<feature type="compositionally biased region" description="Acidic residues" evidence="2">
    <location>
        <begin position="3931"/>
        <end position="3956"/>
    </location>
</feature>
<dbReference type="PROSITE" id="PS50235">
    <property type="entry name" value="USP_3"/>
    <property type="match status" value="1"/>
</dbReference>
<accession>A0ABN9V7S8</accession>
<feature type="compositionally biased region" description="Low complexity" evidence="2">
    <location>
        <begin position="3957"/>
        <end position="3967"/>
    </location>
</feature>
<feature type="region of interest" description="Disordered" evidence="2">
    <location>
        <begin position="1849"/>
        <end position="1891"/>
    </location>
</feature>
<feature type="region of interest" description="Disordered" evidence="2">
    <location>
        <begin position="1365"/>
        <end position="1499"/>
    </location>
</feature>
<feature type="region of interest" description="Disordered" evidence="2">
    <location>
        <begin position="3145"/>
        <end position="3168"/>
    </location>
</feature>
<dbReference type="Pfam" id="PF00443">
    <property type="entry name" value="UCH"/>
    <property type="match status" value="1"/>
</dbReference>
<feature type="region of interest" description="Disordered" evidence="2">
    <location>
        <begin position="2015"/>
        <end position="2034"/>
    </location>
</feature>
<dbReference type="InterPro" id="IPR000731">
    <property type="entry name" value="SSD"/>
</dbReference>
<feature type="domain" description="USP" evidence="5">
    <location>
        <begin position="675"/>
        <end position="984"/>
    </location>
</feature>
<dbReference type="CDD" id="cd02257">
    <property type="entry name" value="Peptidase_C19"/>
    <property type="match status" value="1"/>
</dbReference>
<keyword evidence="1" id="KW-0175">Coiled coil</keyword>
<comment type="caution">
    <text evidence="6">The sequence shown here is derived from an EMBL/GenBank/DDBJ whole genome shotgun (WGS) entry which is preliminary data.</text>
</comment>
<dbReference type="InterPro" id="IPR028889">
    <property type="entry name" value="USP"/>
</dbReference>
<evidence type="ECO:0000256" key="3">
    <source>
        <dbReference type="SAM" id="Phobius"/>
    </source>
</evidence>
<organism evidence="6 7">
    <name type="scientific">Prorocentrum cordatum</name>
    <dbReference type="NCBI Taxonomy" id="2364126"/>
    <lineage>
        <taxon>Eukaryota</taxon>
        <taxon>Sar</taxon>
        <taxon>Alveolata</taxon>
        <taxon>Dinophyceae</taxon>
        <taxon>Prorocentrales</taxon>
        <taxon>Prorocentraceae</taxon>
        <taxon>Prorocentrum</taxon>
    </lineage>
</organism>
<evidence type="ECO:0008006" key="8">
    <source>
        <dbReference type="Google" id="ProtNLM"/>
    </source>
</evidence>
<dbReference type="Gene3D" id="3.90.70.10">
    <property type="entry name" value="Cysteine proteinases"/>
    <property type="match status" value="1"/>
</dbReference>
<evidence type="ECO:0000313" key="6">
    <source>
        <dbReference type="EMBL" id="CAK0868048.1"/>
    </source>
</evidence>
<dbReference type="SUPFAM" id="SSF54001">
    <property type="entry name" value="Cysteine proteinases"/>
    <property type="match status" value="1"/>
</dbReference>
<keyword evidence="3" id="KW-0472">Membrane</keyword>
<keyword evidence="3" id="KW-1133">Transmembrane helix</keyword>
<sequence>MPEEPEPTGRQRLPYSLPHDSSNPFQARFSRAHQKARMVKKSLGPALHMYKQLEAKLEAQRTNAVLLRAEFVEAESERGGLVRRLHNELLAAGQSDTAGGASRLAMSSPRRSPFDEQRFARAPNDLDHGCSFVVAGEVGAPMGAHTESAPMVNQFKTGITTRMSHKKSQAPTLSALPAARYPAMSLGKSAAKHRPWPGCRGIAEGASAAGSALRTRRICHRYLVHSERPSNGNTGALARLGGADFNFEPAMLEAQSCVLEVKGGHATPSSRTQFPVGPPTTVDHCACSSGLGRGIKSIGALLDTDPPPQRPSTVRFGPQLTAPPAGISAHRAKHQAMFERAALEAPRVFEAVETADLRVAAESLSDCKARLRIGAHEIISPSRREVRYKRLGVDLALTRLCLSAYRCGRVMRLAGWLEGAKALHKVAEFPFGCRFALDKTAVAASITAIDPHLLAADSSMQVLSASLAAQDQLLSGADRRRGDPMREDAAGHPLVFNDPDFTAMVETLRRFKLKLPGKKTHRGRRVDAAQFEIAETCFQRHHFSGCPRPGLEGPFTGFGREWGSEPFATRVACSTSAAGAALQRAASGWESASGMQYIRAPARVEFQAFDSTVDQVWPCCAAQTHAPGSQGTRGRRRKEPRRSAAAASGGAAPDQQRCLTDAASSRVDGALLTLPGLRNPRWYCFMNAPVQGLLAIYDVRAALRTVRRGTPEDWGGWRFSERNSAEQRSRASPDFDKLLAETLWEMENNRGRRPIRLEALPPVFYDEAQEDAGEFLQELLHDGRSPVVSEIFRMEKAERLVCTMDGFGGAQEVEGDRDMTCLMVQVPRDASGRVRTVQEAVDRICGGEVMGEGYRWLCPKGCGCRQARKELQVTRPPQCLWIQLVAQAYDGVTGRVWKVPHAVMPSEELRLSGQKYTLVSCVFHHGEGFHTGHYNARCRTSHGGRARWEMRDDGEVWPSAPPSDARGWKTASDSSVHILMYARVAAVPEAERAREAGLVVGGDGLRSGAASSAARSGSSSVNETAAWERGVVDLEGPSSATSKEKRPGGLVMQGVAARKGRAPAVHILPCDLVAPVRVIRESDIRALRLLLSPCEKPEVLDVPGLEFVPGELRAHLWKAWGDAAGLLRVMRETWVRAWQGWEESWDALAGAPDAEDRCRVVEERTCKFMEFLMGEVVFEAKTDGERVADMARDGRCVGAALAHGVNASLADAIFQLVSNAGWCGHALASAEERRVACEACVEYLRNVEDAWLNLASHGGELNVAAHAGEIVRFALARHGTQAVVLPGRISLRTYSRFDGQVGPRGGYVMTFSREEIQGGSPVLGEWPREGDVSEEEGAVSFEIYNETGVDISSTCYRPVWARAEKDDLGKPPSQEAGETREVNGPGREQIEGAGSQTAAKRARLTRKSTLAEQGASAQTSALEHGSGVRSFDQAAPPPPSPRPVRRPERARSSDMASAAKEGRESEEVVRSRTARPSCAGADASAGGAGRSGTEQSKAQVVENDYTEAAGAAHVYRVRAVENGRVSADVFRGGREEGLRAAAELMKEHPTVPAVSVHGASLEDEAIFSRGAVVLPQAHCAFSRCGWRGSSNAELQEHVVSNHAEDLRDVAESLACNEEDETRRREAQYGSAYNEAIAWKVRTGAPLAALAIDRRCLFEYARSLREGAVNSLVCMVCARKFPRVEGRRGNPIEWRAVSPNADGLFGLSGAFVREHMSVDAYVERFGNVSADGEGSSGVHLRDRMEEFNDWQLTVPSKEGPVRVLCCPEDMRCGSGTWHSENTACRCCEAPLCGERKNAMVGGRGEAGEILETTKANAVVCEKSSFDEGDINAQRIEAVRTFVQRLDEECAHGGADDTSNSSEDEEGGGKAERGSKRSRVREGTASSADEAAREAVERDMLIQAGRDRKRVDRAKQIYRALDGKYVDINNRKQKVNGDMTKVRHVPGLGKGAHKLLTHIEHTSRRLSGTQEARRVMRFETNALRVRYGVPIFVTFSPDEGRNLLMVRLSRARRQDPVHKAADDEAHSRLAGGRGWPRVAPDMDGLRMDLPMATGEAGVPPWNERRRILARDPMASVDGFRILVDATLQALRERPDLPQQKMARLQRHDKESGDLYGFLPIAEGMPVALTDHIDRSEDKNLLRGRVGWVQSWACDGDDVNDLVTRGGETIVKKTPKVIFVMFDEGDDGNGGRKPRQWTIEGLTTPGLHPAVPQKKDWCAVCGCTKYKNMYPTIGQWSRADGLRVCTVCLEDKKRAGTPWQCMDCGLWKCQEAFHASQHHPPKLTTRRCVDCPERRSCRVCEHRKYEQAFARHQWELAGNSRGRGGMCAECEELKKHLVCGRCKESKIATHFAKRDVDDVERWCDKCKREAAFSRRMWNDVADKQRKCETCVKKAKVKSCVACGEEQPEGAFSRRMWNDVANKQRKCETCVKGARPPRGYWKCVQCKNCVEKAGFSAWLSRSAAQVVAETQIAAGAVETGLAQLAETAVGKVKVINDEVIVTWMTGLPEKERIIGDQTFCDRSRDDGDVARRDLFMKPCAGDSSLVANTFSDAILGGKATRAGSGRNRTGTISSNGLNMLDLILRQMVGLGSDVVFVYSDFWKHSVKVCSDEDSVLPSDATTAKRMGWTYYYAGKASFATSATTAISFFANIASVLKPLREFGVFMGFNVIFVWILLTLIFVPMCQINERLARPNSRFAIAVSKLHGMVEGPKNCCFEFWSTLRILCCPDCGLILDRETWTLRSGTEQSKAQVVENDYTEPAGAAHVHRVRAVENGRASADACRGGREDGPRAAAGLTKEHPTVPAVSVHGASLKDEAIFSRGAVELPQAHCAFSSCGWRGSSNAELQDHVVSNHAGDLRDVAEALACNEEDETRRRETQYWSAYNEAIAWKVRTGAPLAALAIDRRCLLEYARSLREGAVDSLVCMVCARKFPRVEGRRGSPIEWRAVSPNADGLFGLSGAFVRGHMSVDAYVERPDGLREAGEILETTKANAVVCEKSSFDEIDINAQRIEAARNFVQRLDEECARGGADDASNSSEDEEGGEKAGAKQIYRALDGWYVDINNRKQKVNGDVTKVRHVPELGKAAHKLLTHIEHTSRRLPGTQEARRVMRFETNALRVRCGVPIFVTFSPDEGHNLLVVRLSRTRRQDPVHKAADDEAHSRLAGGRGWPRVAPDMDGLQMDLPMAAGEAGVPPWTERRRILASDPMTSVDGFRIRVDATLHGLRVCTVCLEDKKRAGTPWQCMDCGLWKCQEAFHASQHHPSKLTTRRCVDCPERRSCRVCEHRKYEEAFARYQWELAGNSRGRGGMCAECEELKKHLVCGRCKESKIATHFAKRDVDDVERWCDKNEKLKVKSRVACGGEQPEAAFSRRMWNDVADKQRKCETCVKKAKVKSCVGCGEEQPEGAFSRRMWNDVADKQRKCETCVKGARPPRGYWKCVQCKNCVEKLLRTYGFLEAAPGPYTAVRLSHDEVVRAAVASSAPTRRPPGCERVARARLAALGKAGWLPVLFSVPLREPMEVPRALLSAVQVLVMSKRELREWREAGSIESGQVEVTGNADDLADKLVAPDIGAGSDANAITSSNGGALQGKTTTVAGYLGPEIARTFPAAVEMKKSESSESGAGAEQRPQWSRGTGRKEQQSTAKKATRQASSLERASTDHARQIPHIHALHKLNASTEALCWHLQLEHLPVLTRGKEGAPSFKKQQEPDGGDKDQKLLGQFESRIRTSHFEDQLTNFSRTIVAIGKHRETASQLHKEAEEASDNGVIHTPTRSSCVPMGLQRASAVIPAAAGAEGKRGRAPKVEVEPPLPPGCAPMGLQRASAVILLGSGGGGGNERSCAHGKHGQEGGQDAGSAAQRLAARVEARESLPIVVGCLLALAGDRLRRLPPAEELPGTAPPRGAGGAAALCRALAEQERGLFEVFRRAVLALVVADDGDDDDGEEEEEEDALEEDEEEDAEAGPQGDAAAPPAQEPPRGVKRGRG</sequence>
<feature type="compositionally biased region" description="Low complexity" evidence="2">
    <location>
        <begin position="643"/>
        <end position="653"/>
    </location>
</feature>
<evidence type="ECO:0000259" key="4">
    <source>
        <dbReference type="PROSITE" id="PS50156"/>
    </source>
</evidence>
<feature type="compositionally biased region" description="Polar residues" evidence="2">
    <location>
        <begin position="3637"/>
        <end position="3652"/>
    </location>
</feature>
<dbReference type="PANTHER" id="PTHR24006">
    <property type="entry name" value="UBIQUITIN CARBOXYL-TERMINAL HYDROLASE"/>
    <property type="match status" value="1"/>
</dbReference>
<dbReference type="InterPro" id="IPR038765">
    <property type="entry name" value="Papain-like_cys_pep_sf"/>
</dbReference>
<feature type="region of interest" description="Disordered" evidence="2">
    <location>
        <begin position="93"/>
        <end position="114"/>
    </location>
</feature>
<feature type="compositionally biased region" description="Basic and acidic residues" evidence="2">
    <location>
        <begin position="1460"/>
        <end position="1470"/>
    </location>
</feature>
<feature type="region of interest" description="Disordered" evidence="2">
    <location>
        <begin position="3930"/>
        <end position="3980"/>
    </location>
</feature>
<protein>
    <recommendedName>
        <fullName evidence="8">Ubiquitinyl hydrolase 1</fullName>
    </recommendedName>
</protein>
<feature type="region of interest" description="Disordered" evidence="2">
    <location>
        <begin position="3832"/>
        <end position="3851"/>
    </location>
</feature>
<feature type="transmembrane region" description="Helical" evidence="3">
    <location>
        <begin position="2658"/>
        <end position="2680"/>
    </location>
</feature>
<gene>
    <name evidence="6" type="ORF">PCOR1329_LOCUS54829</name>
</gene>
<evidence type="ECO:0000313" key="7">
    <source>
        <dbReference type="Proteomes" id="UP001189429"/>
    </source>
</evidence>
<name>A0ABN9V7S8_9DINO</name>
<dbReference type="EMBL" id="CAUYUJ010016709">
    <property type="protein sequence ID" value="CAK0868048.1"/>
    <property type="molecule type" value="Genomic_DNA"/>
</dbReference>
<dbReference type="InterPro" id="IPR050164">
    <property type="entry name" value="Peptidase_C19"/>
</dbReference>
<dbReference type="Proteomes" id="UP001189429">
    <property type="component" value="Unassembled WGS sequence"/>
</dbReference>